<dbReference type="OrthoDB" id="5422293at2759"/>
<dbReference type="EMBL" id="LCZI01000070">
    <property type="protein sequence ID" value="KKZ68685.1"/>
    <property type="molecule type" value="Genomic_DNA"/>
</dbReference>
<dbReference type="VEuPathDB" id="FungiDB:EMCG_05720"/>
<gene>
    <name evidence="1" type="ORF">EMCG_05720</name>
</gene>
<evidence type="ECO:0000313" key="1">
    <source>
        <dbReference type="EMBL" id="KKZ68685.1"/>
    </source>
</evidence>
<organism evidence="1 2">
    <name type="scientific">[Emmonsia] crescens</name>
    <dbReference type="NCBI Taxonomy" id="73230"/>
    <lineage>
        <taxon>Eukaryota</taxon>
        <taxon>Fungi</taxon>
        <taxon>Dikarya</taxon>
        <taxon>Ascomycota</taxon>
        <taxon>Pezizomycotina</taxon>
        <taxon>Eurotiomycetes</taxon>
        <taxon>Eurotiomycetidae</taxon>
        <taxon>Onygenales</taxon>
        <taxon>Ajellomycetaceae</taxon>
        <taxon>Emergomyces</taxon>
    </lineage>
</organism>
<accession>A0A0G2IEC7</accession>
<dbReference type="AlphaFoldDB" id="A0A0G2IEC7"/>
<proteinExistence type="predicted"/>
<comment type="caution">
    <text evidence="1">The sequence shown here is derived from an EMBL/GenBank/DDBJ whole genome shotgun (WGS) entry which is preliminary data.</text>
</comment>
<protein>
    <submittedName>
        <fullName evidence="1">Uncharacterized protein</fullName>
    </submittedName>
</protein>
<dbReference type="Proteomes" id="UP000034164">
    <property type="component" value="Unassembled WGS sequence"/>
</dbReference>
<name>A0A0G2IEC7_9EURO</name>
<evidence type="ECO:0000313" key="2">
    <source>
        <dbReference type="Proteomes" id="UP000034164"/>
    </source>
</evidence>
<sequence length="303" mass="35078">MQQDVVLFQEKGLMVLAAPWDYAFCGKMNRMSGPDERPYDCKDAVEYLREYILSNGGKPVEAREIEEWGKIYGKMVTTHALKQISSLYKQAYRQDGIIKLARIHPASAEVLSSNPNAYPRFPPPPPEELLSRSSYYNNLLSQRENLAPSDSPTDTPLFALYRLYEHLVLNRTTGLRNELERFWFNRWPISSIPDPQDHSEPARYAVLACIPALMALAFNKRIELGIPRRADAIMSMEEIEEYRNEERLYEQVPQWTLSVKPLQAILKIPHDGGETLESFDDKRASLQLRQKNILCWQPHIHFI</sequence>
<reference evidence="2" key="1">
    <citation type="journal article" date="2015" name="PLoS Genet.">
        <title>The dynamic genome and transcriptome of the human fungal pathogen Blastomyces and close relative Emmonsia.</title>
        <authorList>
            <person name="Munoz J.F."/>
            <person name="Gauthier G.M."/>
            <person name="Desjardins C.A."/>
            <person name="Gallo J.E."/>
            <person name="Holder J."/>
            <person name="Sullivan T.D."/>
            <person name="Marty A.J."/>
            <person name="Carmen J.C."/>
            <person name="Chen Z."/>
            <person name="Ding L."/>
            <person name="Gujja S."/>
            <person name="Magrini V."/>
            <person name="Misas E."/>
            <person name="Mitreva M."/>
            <person name="Priest M."/>
            <person name="Saif S."/>
            <person name="Whiston E.A."/>
            <person name="Young S."/>
            <person name="Zeng Q."/>
            <person name="Goldman W.E."/>
            <person name="Mardis E.R."/>
            <person name="Taylor J.W."/>
            <person name="McEwen J.G."/>
            <person name="Clay O.K."/>
            <person name="Klein B.S."/>
            <person name="Cuomo C.A."/>
        </authorList>
    </citation>
    <scope>NUCLEOTIDE SEQUENCE [LARGE SCALE GENOMIC DNA]</scope>
    <source>
        <strain evidence="2">UAMH 3008</strain>
    </source>
</reference>